<evidence type="ECO:0000256" key="6">
    <source>
        <dbReference type="ARBA" id="ARBA00024536"/>
    </source>
</evidence>
<comment type="catalytic activity">
    <reaction evidence="6">
        <text>Fe-coproporphyrin III + 2 H(+) = coproporphyrin III + Fe(2+)</text>
        <dbReference type="Rhea" id="RHEA:49572"/>
        <dbReference type="ChEBI" id="CHEBI:15378"/>
        <dbReference type="ChEBI" id="CHEBI:29033"/>
        <dbReference type="ChEBI" id="CHEBI:68438"/>
        <dbReference type="ChEBI" id="CHEBI:131725"/>
        <dbReference type="EC" id="4.99.1.9"/>
    </reaction>
    <physiologicalReaction direction="right-to-left" evidence="6">
        <dbReference type="Rhea" id="RHEA:49574"/>
    </physiologicalReaction>
</comment>
<comment type="function">
    <text evidence="7 8">Involved in coproporphyrin-dependent heme b biosynthesis. Catalyzes the insertion of ferrous iron into coproporphyrin III to form Fe-coproporphyrin III.</text>
</comment>
<dbReference type="EMBL" id="BKAM01000009">
    <property type="protein sequence ID" value="GEP72149.1"/>
    <property type="molecule type" value="Genomic_DNA"/>
</dbReference>
<dbReference type="PANTHER" id="PTHR11108">
    <property type="entry name" value="FERROCHELATASE"/>
    <property type="match status" value="1"/>
</dbReference>
<dbReference type="EC" id="4.99.1.9" evidence="7"/>
<feature type="binding site" evidence="7">
    <location>
        <position position="267"/>
    </location>
    <ligand>
        <name>Fe(2+)</name>
        <dbReference type="ChEBI" id="CHEBI:29033"/>
    </ligand>
</feature>
<evidence type="ECO:0000256" key="7">
    <source>
        <dbReference type="HAMAP-Rule" id="MF_00323"/>
    </source>
</evidence>
<keyword evidence="2 7" id="KW-0408">Iron</keyword>
<keyword evidence="4 7" id="KW-0456">Lyase</keyword>
<dbReference type="CDD" id="cd00419">
    <property type="entry name" value="Ferrochelatase_C"/>
    <property type="match status" value="1"/>
</dbReference>
<dbReference type="GO" id="GO:0004325">
    <property type="term" value="F:ferrochelatase activity"/>
    <property type="evidence" value="ECO:0007669"/>
    <property type="project" value="UniProtKB-UniRule"/>
</dbReference>
<sequence>MSQNGLLLVNLGSPKSPSTKDVKIYLKAFLSDQNVVTLPKWFWQPLLRGIILPLRTWRSATYYRHMWTQAGSPLTVYTEMMQRKVQAILKDWDVQYAMNYGGPTIGDCLHQMQDNGDDHIVVLPLFPNYTQSTHDTIIEKVKASGVPTTIIKHFDDQPTYQKILASQVDECYVQKNYDTVVFTYHGIPMSMIKKGDPYEKECQQTTANVQKYLQQVPDNKVLTVFQSKFGPMPWLKPYLKNTLMELAAMGKRNVLLVTPSFVEDCLETIEENNVQNYQTFRSSGGKVLDAVPPMNASDAFCQFVADLSEQKLRGKGDVNEGTAK</sequence>
<dbReference type="Proteomes" id="UP000321569">
    <property type="component" value="Unassembled WGS sequence"/>
</dbReference>
<dbReference type="InterPro" id="IPR019772">
    <property type="entry name" value="Ferrochelatase_AS"/>
</dbReference>
<comment type="caution">
    <text evidence="9">The sequence shown here is derived from an EMBL/GenBank/DDBJ whole genome shotgun (WGS) entry which is preliminary data.</text>
</comment>
<reference evidence="9 10" key="1">
    <citation type="submission" date="2019-07" db="EMBL/GenBank/DDBJ databases">
        <title>Whole genome shotgun sequence of Lactobacillus rapi NBRC 109618.</title>
        <authorList>
            <person name="Hosoyama A."/>
            <person name="Uohara A."/>
            <person name="Ohji S."/>
            <person name="Ichikawa N."/>
        </authorList>
    </citation>
    <scope>NUCLEOTIDE SEQUENCE [LARGE SCALE GENOMIC DNA]</scope>
    <source>
        <strain evidence="9 10">NBRC 109618</strain>
    </source>
</reference>
<dbReference type="STRING" id="1423795.FD12_GL001855"/>
<dbReference type="InterPro" id="IPR033644">
    <property type="entry name" value="Ferrochelatase_C"/>
</dbReference>
<organism evidence="9 10">
    <name type="scientific">Lentilactobacillus rapi</name>
    <dbReference type="NCBI Taxonomy" id="481723"/>
    <lineage>
        <taxon>Bacteria</taxon>
        <taxon>Bacillati</taxon>
        <taxon>Bacillota</taxon>
        <taxon>Bacilli</taxon>
        <taxon>Lactobacillales</taxon>
        <taxon>Lactobacillaceae</taxon>
        <taxon>Lentilactobacillus</taxon>
    </lineage>
</organism>
<evidence type="ECO:0000256" key="1">
    <source>
        <dbReference type="ARBA" id="ARBA00004744"/>
    </source>
</evidence>
<evidence type="ECO:0000256" key="4">
    <source>
        <dbReference type="ARBA" id="ARBA00023239"/>
    </source>
</evidence>
<dbReference type="GO" id="GO:0046872">
    <property type="term" value="F:metal ion binding"/>
    <property type="evidence" value="ECO:0007669"/>
    <property type="project" value="UniProtKB-UniRule"/>
</dbReference>
<dbReference type="CDD" id="cd03411">
    <property type="entry name" value="Ferrochelatase_N"/>
    <property type="match status" value="1"/>
</dbReference>
<keyword evidence="5 7" id="KW-0627">Porphyrin biosynthesis</keyword>
<keyword evidence="7 8" id="KW-0963">Cytoplasm</keyword>
<dbReference type="UniPathway" id="UPA00252"/>
<dbReference type="GO" id="GO:0005737">
    <property type="term" value="C:cytoplasm"/>
    <property type="evidence" value="ECO:0007669"/>
    <property type="project" value="UniProtKB-SubCell"/>
</dbReference>
<dbReference type="GO" id="GO:0006783">
    <property type="term" value="P:heme biosynthetic process"/>
    <property type="evidence" value="ECO:0007669"/>
    <property type="project" value="UniProtKB-UniRule"/>
</dbReference>
<proteinExistence type="inferred from homology"/>
<comment type="similarity">
    <text evidence="7 8">Belongs to the ferrochelatase family.</text>
</comment>
<keyword evidence="3 7" id="KW-0350">Heme biosynthesis</keyword>
<evidence type="ECO:0000256" key="3">
    <source>
        <dbReference type="ARBA" id="ARBA00023133"/>
    </source>
</evidence>
<dbReference type="Gene3D" id="3.40.50.1400">
    <property type="match status" value="2"/>
</dbReference>
<dbReference type="PROSITE" id="PS00534">
    <property type="entry name" value="FERROCHELATASE"/>
    <property type="match status" value="1"/>
</dbReference>
<comment type="caution">
    <text evidence="7">Lacks conserved residue(s) required for the propagation of feature annotation.</text>
</comment>
<dbReference type="InterPro" id="IPR033659">
    <property type="entry name" value="Ferrochelatase_N"/>
</dbReference>
<evidence type="ECO:0000313" key="9">
    <source>
        <dbReference type="EMBL" id="GEP72149.1"/>
    </source>
</evidence>
<comment type="pathway">
    <text evidence="1 7 8">Porphyrin-containing compound metabolism; protoheme biosynthesis.</text>
</comment>
<dbReference type="PANTHER" id="PTHR11108:SF1">
    <property type="entry name" value="FERROCHELATASE, MITOCHONDRIAL"/>
    <property type="match status" value="1"/>
</dbReference>
<dbReference type="SUPFAM" id="SSF53800">
    <property type="entry name" value="Chelatase"/>
    <property type="match status" value="1"/>
</dbReference>
<dbReference type="NCBIfam" id="TIGR00109">
    <property type="entry name" value="hemH"/>
    <property type="match status" value="1"/>
</dbReference>
<evidence type="ECO:0000256" key="5">
    <source>
        <dbReference type="ARBA" id="ARBA00023244"/>
    </source>
</evidence>
<dbReference type="RefSeq" id="WP_056981971.1">
    <property type="nucleotide sequence ID" value="NZ_BKAM01000009.1"/>
</dbReference>
<gene>
    <name evidence="9" type="primary">hemH_1</name>
    <name evidence="7" type="synonym">cpfC</name>
    <name evidence="9" type="ORF">LRA02_10170</name>
</gene>
<keyword evidence="7" id="KW-0479">Metal-binding</keyword>
<dbReference type="Pfam" id="PF00762">
    <property type="entry name" value="Ferrochelatase"/>
    <property type="match status" value="1"/>
</dbReference>
<evidence type="ECO:0000313" key="10">
    <source>
        <dbReference type="Proteomes" id="UP000321569"/>
    </source>
</evidence>
<comment type="subcellular location">
    <subcellularLocation>
        <location evidence="7 8">Cytoplasm</location>
    </subcellularLocation>
</comment>
<dbReference type="OrthoDB" id="9809741at2"/>
<dbReference type="InterPro" id="IPR001015">
    <property type="entry name" value="Ferrochelatase"/>
</dbReference>
<dbReference type="AlphaFoldDB" id="A0A512PLS7"/>
<evidence type="ECO:0000256" key="2">
    <source>
        <dbReference type="ARBA" id="ARBA00023004"/>
    </source>
</evidence>
<name>A0A512PLS7_9LACO</name>
<protein>
    <recommendedName>
        <fullName evidence="7">Coproporphyrin III ferrochelatase</fullName>
        <ecNumber evidence="7">4.99.1.9</ecNumber>
    </recommendedName>
</protein>
<accession>A0A512PLS7</accession>
<evidence type="ECO:0000256" key="8">
    <source>
        <dbReference type="RuleBase" id="RU000607"/>
    </source>
</evidence>
<feature type="binding site" evidence="7">
    <location>
        <position position="185"/>
    </location>
    <ligand>
        <name>Fe(2+)</name>
        <dbReference type="ChEBI" id="CHEBI:29033"/>
    </ligand>
</feature>
<dbReference type="HAMAP" id="MF_00323">
    <property type="entry name" value="Ferrochelatase"/>
    <property type="match status" value="1"/>
</dbReference>